<gene>
    <name evidence="6" type="ORF">CA834_09475</name>
</gene>
<dbReference type="NCBIfam" id="TIGR01509">
    <property type="entry name" value="HAD-SF-IA-v3"/>
    <property type="match status" value="1"/>
</dbReference>
<protein>
    <submittedName>
        <fullName evidence="6">ABC transporter ATP-binding protein</fullName>
    </submittedName>
</protein>
<evidence type="ECO:0000256" key="5">
    <source>
        <dbReference type="ARBA" id="ARBA00023277"/>
    </source>
</evidence>
<keyword evidence="6" id="KW-0547">Nucleotide-binding</keyword>
<dbReference type="Gene3D" id="3.40.50.1000">
    <property type="entry name" value="HAD superfamily/HAD-like"/>
    <property type="match status" value="1"/>
</dbReference>
<dbReference type="EMBL" id="NGJN01000004">
    <property type="protein sequence ID" value="OZV68683.1"/>
    <property type="molecule type" value="Genomic_DNA"/>
</dbReference>
<dbReference type="PANTHER" id="PTHR46193">
    <property type="entry name" value="6-PHOSPHOGLUCONATE PHOSPHATASE"/>
    <property type="match status" value="1"/>
</dbReference>
<keyword evidence="6" id="KW-0067">ATP-binding</keyword>
<comment type="cofactor">
    <cofactor evidence="1">
        <name>Mg(2+)</name>
        <dbReference type="ChEBI" id="CHEBI:18420"/>
    </cofactor>
</comment>
<dbReference type="SFLD" id="SFLDS00003">
    <property type="entry name" value="Haloacid_Dehalogenase"/>
    <property type="match status" value="1"/>
</dbReference>
<comment type="similarity">
    <text evidence="2">Belongs to the HAD-like hydrolase superfamily. CbbY/CbbZ/Gph/YieH family.</text>
</comment>
<sequence length="218" mass="24788">MLKAVLFDMDGVIVDTEPLHFKAYNNMFKDVNIDVSEELYDSFTGQSTLNICRRLVAHFELRHTPEYLVNIKRQHFKYLFDNDADLALMDGVLDLIKDYYNNGLTLVVASSASMPNINRIFERFELNPFFSGKFSGADLKRSKPHPEIFIKAAEHTGFKKSECMVIEDSTNGITAAKAAEIFCVGFKSPHSHGQDYAMADLVISDFKDIQIQNILDLF</sequence>
<organism evidence="6 7">
    <name type="scientific">Winogradskyella aurantia</name>
    <dbReference type="NCBI Taxonomy" id="1915063"/>
    <lineage>
        <taxon>Bacteria</taxon>
        <taxon>Pseudomonadati</taxon>
        <taxon>Bacteroidota</taxon>
        <taxon>Flavobacteriia</taxon>
        <taxon>Flavobacteriales</taxon>
        <taxon>Flavobacteriaceae</taxon>
        <taxon>Winogradskyella</taxon>
    </lineage>
</organism>
<dbReference type="InterPro" id="IPR006439">
    <property type="entry name" value="HAD-SF_hydro_IA"/>
</dbReference>
<keyword evidence="5" id="KW-0119">Carbohydrate metabolism</keyword>
<dbReference type="SUPFAM" id="SSF56784">
    <property type="entry name" value="HAD-like"/>
    <property type="match status" value="1"/>
</dbReference>
<dbReference type="GO" id="GO:0046872">
    <property type="term" value="F:metal ion binding"/>
    <property type="evidence" value="ECO:0007669"/>
    <property type="project" value="UniProtKB-KW"/>
</dbReference>
<evidence type="ECO:0000256" key="3">
    <source>
        <dbReference type="ARBA" id="ARBA00022723"/>
    </source>
</evidence>
<name>A0A265UTN6_9FLAO</name>
<dbReference type="InterPro" id="IPR036412">
    <property type="entry name" value="HAD-like_sf"/>
</dbReference>
<evidence type="ECO:0000256" key="2">
    <source>
        <dbReference type="ARBA" id="ARBA00006171"/>
    </source>
</evidence>
<dbReference type="InterPro" id="IPR023214">
    <property type="entry name" value="HAD_sf"/>
</dbReference>
<dbReference type="InterPro" id="IPR051600">
    <property type="entry name" value="Beta-PGM-like"/>
</dbReference>
<evidence type="ECO:0000256" key="1">
    <source>
        <dbReference type="ARBA" id="ARBA00001946"/>
    </source>
</evidence>
<keyword evidence="7" id="KW-1185">Reference proteome</keyword>
<dbReference type="GO" id="GO:0003824">
    <property type="term" value="F:catalytic activity"/>
    <property type="evidence" value="ECO:0007669"/>
    <property type="project" value="UniProtKB-ARBA"/>
</dbReference>
<dbReference type="InterPro" id="IPR023198">
    <property type="entry name" value="PGP-like_dom2"/>
</dbReference>
<dbReference type="Proteomes" id="UP000216840">
    <property type="component" value="Unassembled WGS sequence"/>
</dbReference>
<accession>A0A265UTN6</accession>
<dbReference type="PANTHER" id="PTHR46193:SF18">
    <property type="entry name" value="HEXITOL PHOSPHATASE B"/>
    <property type="match status" value="1"/>
</dbReference>
<proteinExistence type="inferred from homology"/>
<dbReference type="InterPro" id="IPR041492">
    <property type="entry name" value="HAD_2"/>
</dbReference>
<keyword evidence="4" id="KW-0460">Magnesium</keyword>
<evidence type="ECO:0000313" key="6">
    <source>
        <dbReference type="EMBL" id="OZV68683.1"/>
    </source>
</evidence>
<keyword evidence="3" id="KW-0479">Metal-binding</keyword>
<dbReference type="AlphaFoldDB" id="A0A265UTN6"/>
<dbReference type="OrthoDB" id="9797743at2"/>
<dbReference type="Pfam" id="PF13419">
    <property type="entry name" value="HAD_2"/>
    <property type="match status" value="1"/>
</dbReference>
<dbReference type="NCBIfam" id="TIGR01549">
    <property type="entry name" value="HAD-SF-IA-v1"/>
    <property type="match status" value="1"/>
</dbReference>
<dbReference type="RefSeq" id="WP_094968449.1">
    <property type="nucleotide sequence ID" value="NZ_NGJN01000004.1"/>
</dbReference>
<dbReference type="GO" id="GO:0005524">
    <property type="term" value="F:ATP binding"/>
    <property type="evidence" value="ECO:0007669"/>
    <property type="project" value="UniProtKB-KW"/>
</dbReference>
<reference evidence="6 7" key="1">
    <citation type="submission" date="2017-05" db="EMBL/GenBank/DDBJ databases">
        <title>The draft genome sequence of Idiomarina salinarum WNB302.</title>
        <authorList>
            <person name="Sun Y."/>
            <person name="Chen B."/>
            <person name="Du Z."/>
        </authorList>
    </citation>
    <scope>NUCLEOTIDE SEQUENCE [LARGE SCALE GENOMIC DNA]</scope>
    <source>
        <strain evidence="6 7">WNB302</strain>
    </source>
</reference>
<dbReference type="SFLD" id="SFLDG01135">
    <property type="entry name" value="C1.5.6:_HAD__Beta-PGM__Phospha"/>
    <property type="match status" value="1"/>
</dbReference>
<dbReference type="SFLD" id="SFLDG01129">
    <property type="entry name" value="C1.5:_HAD__Beta-PGM__Phosphata"/>
    <property type="match status" value="1"/>
</dbReference>
<evidence type="ECO:0000313" key="7">
    <source>
        <dbReference type="Proteomes" id="UP000216840"/>
    </source>
</evidence>
<evidence type="ECO:0000256" key="4">
    <source>
        <dbReference type="ARBA" id="ARBA00022842"/>
    </source>
</evidence>
<dbReference type="Gene3D" id="1.10.150.240">
    <property type="entry name" value="Putative phosphatase, domain 2"/>
    <property type="match status" value="1"/>
</dbReference>
<comment type="caution">
    <text evidence="6">The sequence shown here is derived from an EMBL/GenBank/DDBJ whole genome shotgun (WGS) entry which is preliminary data.</text>
</comment>